<feature type="compositionally biased region" description="Basic and acidic residues" evidence="1">
    <location>
        <begin position="15"/>
        <end position="34"/>
    </location>
</feature>
<name>A0A166I2I1_9MICO</name>
<accession>A0A166I2I1</accession>
<organism evidence="2 3">
    <name type="scientific">Rathayibacter tanaceti</name>
    <dbReference type="NCBI Taxonomy" id="1671680"/>
    <lineage>
        <taxon>Bacteria</taxon>
        <taxon>Bacillati</taxon>
        <taxon>Actinomycetota</taxon>
        <taxon>Actinomycetes</taxon>
        <taxon>Micrococcales</taxon>
        <taxon>Microbacteriaceae</taxon>
        <taxon>Rathayibacter</taxon>
    </lineage>
</organism>
<sequence>MPGDSGDPLAASAVEHGREAHEAGRDDQRLGDGRVADGVRVRLGAVHGEVDADRFRVRGDLLGDRRDLEPGREESGGLGALTWGDDDDHGIQSSDLRSRVRRVEPLTKNKELVAGLQVRVVTGQLRAGLRRTAPSGSLIEPRMRADWRMSASRAPVASQPMTSATRLSR</sequence>
<evidence type="ECO:0000313" key="2">
    <source>
        <dbReference type="EMBL" id="KZX21523.1"/>
    </source>
</evidence>
<evidence type="ECO:0000256" key="1">
    <source>
        <dbReference type="SAM" id="MobiDB-lite"/>
    </source>
</evidence>
<comment type="caution">
    <text evidence="2">The sequence shown here is derived from an EMBL/GenBank/DDBJ whole genome shotgun (WGS) entry which is preliminary data.</text>
</comment>
<dbReference type="AlphaFoldDB" id="A0A166I2I1"/>
<dbReference type="EMBL" id="LIIN01000036">
    <property type="protein sequence ID" value="KZX21523.1"/>
    <property type="molecule type" value="Genomic_DNA"/>
</dbReference>
<protein>
    <submittedName>
        <fullName evidence="2">Uncharacterized protein</fullName>
    </submittedName>
</protein>
<feature type="compositionally biased region" description="Basic and acidic residues" evidence="1">
    <location>
        <begin position="64"/>
        <end position="75"/>
    </location>
</feature>
<gene>
    <name evidence="2" type="ORF">ACH61_01375</name>
</gene>
<evidence type="ECO:0000313" key="3">
    <source>
        <dbReference type="Proteomes" id="UP000076717"/>
    </source>
</evidence>
<feature type="region of interest" description="Disordered" evidence="1">
    <location>
        <begin position="1"/>
        <end position="34"/>
    </location>
</feature>
<keyword evidence="3" id="KW-1185">Reference proteome</keyword>
<dbReference type="Proteomes" id="UP000076717">
    <property type="component" value="Unassembled WGS sequence"/>
</dbReference>
<proteinExistence type="predicted"/>
<feature type="region of interest" description="Disordered" evidence="1">
    <location>
        <begin position="64"/>
        <end position="95"/>
    </location>
</feature>
<reference evidence="2 3" key="1">
    <citation type="submission" date="2015-08" db="EMBL/GenBank/DDBJ databases">
        <title>Draft Genome Sequence of Rathayibacter sp. Strain VKM Ac-2596 Isolated from Leaf Gall Induced by Plant-Parasitic Nematodes.</title>
        <authorList>
            <person name="Vasilenko O.V."/>
            <person name="Starodumova I.P."/>
            <person name="Tarlachkov S.V."/>
            <person name="Dorofeeva L.V."/>
            <person name="Evtushenko L.I."/>
        </authorList>
    </citation>
    <scope>NUCLEOTIDE SEQUENCE [LARGE SCALE GENOMIC DNA]</scope>
    <source>
        <strain evidence="2 3">VKM Ac-2596</strain>
    </source>
</reference>